<evidence type="ECO:0000256" key="1">
    <source>
        <dbReference type="ARBA" id="ARBA00022676"/>
    </source>
</evidence>
<keyword evidence="1" id="KW-0328">Glycosyltransferase</keyword>
<dbReference type="Proteomes" id="UP000234579">
    <property type="component" value="Unassembled WGS sequence"/>
</dbReference>
<evidence type="ECO:0000313" key="4">
    <source>
        <dbReference type="EMBL" id="PLA76958.1"/>
    </source>
</evidence>
<protein>
    <recommendedName>
        <fullName evidence="3">Glycosyltransferase 2-like domain-containing protein</fullName>
    </recommendedName>
</protein>
<dbReference type="PANTHER" id="PTHR22916">
    <property type="entry name" value="GLYCOSYLTRANSFERASE"/>
    <property type="match status" value="1"/>
</dbReference>
<proteinExistence type="predicted"/>
<dbReference type="Gene3D" id="3.90.550.10">
    <property type="entry name" value="Spore Coat Polysaccharide Biosynthesis Protein SpsA, Chain A"/>
    <property type="match status" value="1"/>
</dbReference>
<evidence type="ECO:0000259" key="3">
    <source>
        <dbReference type="Pfam" id="PF00535"/>
    </source>
</evidence>
<dbReference type="Pfam" id="PF00535">
    <property type="entry name" value="Glycos_transf_2"/>
    <property type="match status" value="1"/>
</dbReference>
<feature type="domain" description="Glycosyltransferase 2-like" evidence="3">
    <location>
        <begin position="6"/>
        <end position="124"/>
    </location>
</feature>
<accession>A0A2I2AC61</accession>
<dbReference type="InterPro" id="IPR029044">
    <property type="entry name" value="Nucleotide-diphossugar_trans"/>
</dbReference>
<organism evidence="4 5">
    <name type="scientific">Ligilactobacillus agilis</name>
    <dbReference type="NCBI Taxonomy" id="1601"/>
    <lineage>
        <taxon>Bacteria</taxon>
        <taxon>Bacillati</taxon>
        <taxon>Bacillota</taxon>
        <taxon>Bacilli</taxon>
        <taxon>Lactobacillales</taxon>
        <taxon>Lactobacillaceae</taxon>
        <taxon>Ligilactobacillus</taxon>
    </lineage>
</organism>
<name>A0A2I2AC61_9LACO</name>
<keyword evidence="2" id="KW-0808">Transferase</keyword>
<comment type="caution">
    <text evidence="4">The sequence shown here is derived from an EMBL/GenBank/DDBJ whole genome shotgun (WGS) entry which is preliminary data.</text>
</comment>
<sequence>MNNKISVVIPVYNTPINMLERCFTSIEEQEYDNWEVIIVDSSNDKEIELFLEDYVSEKIKYFLYKVDHRSISYSRNFGLTKVTGKYVCFCDADDNLLASFFENSINLFKSKEDLDLIIGRVLTDKPVQYAVRSELLFDRESKLSLLTYLLAGKTTNLNSFLNGQLLGRVYAKMMKVSILREIKFEEDVLVHEDNVFMFDVLNRAQNILLVPQDCYRYYTNTFSITNKKVVDKIKRKNMARSEIKFANCIYDRIKDTNIQRKDLFDAFSLRMIGTLINYIGYMRIFGIRNIGSLVKKEYYRIIKETNFRQFKDISKEELRYIRAIKLSTNYNVAKFNIKLVAILIKVARRIGRLRK</sequence>
<dbReference type="InterPro" id="IPR001173">
    <property type="entry name" value="Glyco_trans_2-like"/>
</dbReference>
<dbReference type="EMBL" id="PKGI01000017">
    <property type="protein sequence ID" value="PLA76958.1"/>
    <property type="molecule type" value="Genomic_DNA"/>
</dbReference>
<gene>
    <name evidence="4" type="ORF">CYR79_03250</name>
</gene>
<dbReference type="GO" id="GO:0016757">
    <property type="term" value="F:glycosyltransferase activity"/>
    <property type="evidence" value="ECO:0007669"/>
    <property type="project" value="UniProtKB-KW"/>
</dbReference>
<dbReference type="PANTHER" id="PTHR22916:SF51">
    <property type="entry name" value="GLYCOSYLTRANSFERASE EPSH-RELATED"/>
    <property type="match status" value="1"/>
</dbReference>
<evidence type="ECO:0000313" key="5">
    <source>
        <dbReference type="Proteomes" id="UP000234579"/>
    </source>
</evidence>
<reference evidence="5" key="1">
    <citation type="submission" date="2017-12" db="EMBL/GenBank/DDBJ databases">
        <authorList>
            <person name="Christensen H."/>
        </authorList>
    </citation>
    <scope>NUCLEOTIDE SEQUENCE [LARGE SCALE GENOMIC DNA]</scope>
    <source>
        <strain evidence="5">268A</strain>
    </source>
</reference>
<dbReference type="CDD" id="cd00761">
    <property type="entry name" value="Glyco_tranf_GTA_type"/>
    <property type="match status" value="1"/>
</dbReference>
<dbReference type="RefSeq" id="WP_101811490.1">
    <property type="nucleotide sequence ID" value="NZ_PKGI01000017.1"/>
</dbReference>
<dbReference type="AlphaFoldDB" id="A0A2I2AC61"/>
<evidence type="ECO:0000256" key="2">
    <source>
        <dbReference type="ARBA" id="ARBA00022679"/>
    </source>
</evidence>
<dbReference type="SUPFAM" id="SSF53448">
    <property type="entry name" value="Nucleotide-diphospho-sugar transferases"/>
    <property type="match status" value="1"/>
</dbReference>